<feature type="signal peptide" evidence="1">
    <location>
        <begin position="1"/>
        <end position="19"/>
    </location>
</feature>
<evidence type="ECO:0000313" key="3">
    <source>
        <dbReference type="Proteomes" id="UP000236173"/>
    </source>
</evidence>
<sequence length="525" mass="61165">MRAKVTVSLISLAISTAFAQVAEMDVGLGTWSLDGNEHKLRQYATPAKGLLLNPFRYTLPVLGDRSGWFAFKGSERNDYRAEGNLAFLFGRTQWEMSVSRYRFFDPTPTVLLPSTRAVREGAMKFLLTPDFSVAFRYRMDQQDQFFEAPKLPLRQRTRFWDAVAEGKVGEGRLSLGYTDFRFFDRTDIRPDTAIRRWHANYLWSPDERGGVEVGFHRFTIRQPLRPNSRGESLAVSSDWTLSSATDITLLLRRDKWDLPVVQNAWVRERRLAIAHLVHRWRGWALQVVFRQQENERLRRDQSFVEVPRWRTVEVRLSGRLAPRWRLTLRGGWQHLTHLPTMGTTDPRQLVWDDRQFLQLRLEGGSPSLNGYLALNRRRWENEGRAVRVTTDALTLGGTWQVNARLNLFAEYAYEAWWATRVTAAFPTLDNFFPNSRVASLGLNWAMDRRNFLSLTFTEFVTANDNPLLLRDGNYKGRFLTGVWRYRFPAGYELALTVAPWRYRDRVVDWMDYEATLVLLSGSARF</sequence>
<evidence type="ECO:0000313" key="2">
    <source>
        <dbReference type="EMBL" id="GBC99641.1"/>
    </source>
</evidence>
<dbReference type="EMBL" id="BEHT01000033">
    <property type="protein sequence ID" value="GBC99641.1"/>
    <property type="molecule type" value="Genomic_DNA"/>
</dbReference>
<protein>
    <recommendedName>
        <fullName evidence="4">Alginate export domain-containing protein</fullName>
    </recommendedName>
</protein>
<dbReference type="AlphaFoldDB" id="A0A2H5XEN0"/>
<evidence type="ECO:0000256" key="1">
    <source>
        <dbReference type="SAM" id="SignalP"/>
    </source>
</evidence>
<dbReference type="Proteomes" id="UP000236173">
    <property type="component" value="Unassembled WGS sequence"/>
</dbReference>
<name>A0A2H5XEN0_9BACT</name>
<comment type="caution">
    <text evidence="2">The sequence shown here is derived from an EMBL/GenBank/DDBJ whole genome shotgun (WGS) entry which is preliminary data.</text>
</comment>
<keyword evidence="1" id="KW-0732">Signal</keyword>
<feature type="chain" id="PRO_5014151018" description="Alginate export domain-containing protein" evidence="1">
    <location>
        <begin position="20"/>
        <end position="525"/>
    </location>
</feature>
<accession>A0A2H5XEN0</accession>
<proteinExistence type="predicted"/>
<organism evidence="2 3">
    <name type="scientific">Candidatus Fervidibacter japonicus</name>
    <dbReference type="NCBI Taxonomy" id="2035412"/>
    <lineage>
        <taxon>Bacteria</taxon>
        <taxon>Candidatus Fervidibacterota</taxon>
        <taxon>Candidatus Fervidibacter</taxon>
    </lineage>
</organism>
<evidence type="ECO:0008006" key="4">
    <source>
        <dbReference type="Google" id="ProtNLM"/>
    </source>
</evidence>
<reference evidence="3" key="1">
    <citation type="submission" date="2017-09" db="EMBL/GenBank/DDBJ databases">
        <title>Metaegenomics of thermophilic ammonia-oxidizing enrichment culture.</title>
        <authorList>
            <person name="Kato S."/>
            <person name="Suzuki K."/>
        </authorList>
    </citation>
    <scope>NUCLEOTIDE SEQUENCE [LARGE SCALE GENOMIC DNA]</scope>
</reference>
<gene>
    <name evidence="2" type="ORF">HRbin17_02170</name>
</gene>